<name>A0A6P4J8Y4_DROKI</name>
<comment type="subunit">
    <text evidence="3">Subunit of the heterotrimeric GatCAB amidotransferase (AdT) complex, composed of A, B and C subunits.</text>
</comment>
<evidence type="ECO:0000313" key="5">
    <source>
        <dbReference type="RefSeq" id="XP_017037345.1"/>
    </source>
</evidence>
<dbReference type="Proteomes" id="UP001652661">
    <property type="component" value="Chromosome 2R"/>
</dbReference>
<reference evidence="5" key="2">
    <citation type="submission" date="2025-08" db="UniProtKB">
        <authorList>
            <consortium name="RefSeq"/>
        </authorList>
    </citation>
    <scope>IDENTIFICATION</scope>
    <source>
        <strain evidence="5">14028-0561.14</strain>
        <tissue evidence="5">Whole fly</tissue>
    </source>
</reference>
<evidence type="ECO:0000256" key="3">
    <source>
        <dbReference type="HAMAP-Rule" id="MF_03149"/>
    </source>
</evidence>
<keyword evidence="4" id="KW-1185">Reference proteome</keyword>
<proteinExistence type="inferred from homology"/>
<dbReference type="SUPFAM" id="SSF141000">
    <property type="entry name" value="Glu-tRNAGln amidotransferase C subunit"/>
    <property type="match status" value="1"/>
</dbReference>
<dbReference type="InterPro" id="IPR003837">
    <property type="entry name" value="GatC"/>
</dbReference>
<dbReference type="GO" id="GO:0005524">
    <property type="term" value="F:ATP binding"/>
    <property type="evidence" value="ECO:0007669"/>
    <property type="project" value="UniProtKB-KW"/>
</dbReference>
<keyword evidence="2 3" id="KW-0496">Mitochondrion</keyword>
<keyword evidence="3" id="KW-0067">ATP-binding</keyword>
<dbReference type="OrthoDB" id="5394539at2759"/>
<keyword evidence="3" id="KW-0436">Ligase</keyword>
<evidence type="ECO:0000313" key="4">
    <source>
        <dbReference type="Proteomes" id="UP001652661"/>
    </source>
</evidence>
<dbReference type="GO" id="GO:0032543">
    <property type="term" value="P:mitochondrial translation"/>
    <property type="evidence" value="ECO:0007669"/>
    <property type="project" value="UniProtKB-UniRule"/>
</dbReference>
<evidence type="ECO:0000256" key="1">
    <source>
        <dbReference type="ARBA" id="ARBA00022741"/>
    </source>
</evidence>
<comment type="catalytic activity">
    <reaction evidence="3">
        <text>L-glutamyl-tRNA(Gln) + L-glutamine + ATP + H2O = L-glutaminyl-tRNA(Gln) + L-glutamate + ADP + phosphate + H(+)</text>
        <dbReference type="Rhea" id="RHEA:17521"/>
        <dbReference type="Rhea" id="RHEA-COMP:9681"/>
        <dbReference type="Rhea" id="RHEA-COMP:9684"/>
        <dbReference type="ChEBI" id="CHEBI:15377"/>
        <dbReference type="ChEBI" id="CHEBI:15378"/>
        <dbReference type="ChEBI" id="CHEBI:29985"/>
        <dbReference type="ChEBI" id="CHEBI:30616"/>
        <dbReference type="ChEBI" id="CHEBI:43474"/>
        <dbReference type="ChEBI" id="CHEBI:58359"/>
        <dbReference type="ChEBI" id="CHEBI:78520"/>
        <dbReference type="ChEBI" id="CHEBI:78521"/>
        <dbReference type="ChEBI" id="CHEBI:456216"/>
    </reaction>
</comment>
<keyword evidence="3" id="KW-0648">Protein biosynthesis</keyword>
<dbReference type="GO" id="GO:0006450">
    <property type="term" value="P:regulation of translational fidelity"/>
    <property type="evidence" value="ECO:0007669"/>
    <property type="project" value="InterPro"/>
</dbReference>
<dbReference type="PANTHER" id="PTHR15004:SF0">
    <property type="entry name" value="GLUTAMYL-TRNA(GLN) AMIDOTRANSFERASE SUBUNIT C, MITOCHONDRIAL"/>
    <property type="match status" value="1"/>
</dbReference>
<keyword evidence="1 3" id="KW-0547">Nucleotide-binding</keyword>
<sequence length="149" mass="17145">MWRRLSKRFYCKIATKATEKAPKLDFKQLTHPTKVPQTPVDTAFPDTNSASHIEIDTKTIQLLERLSLVDLDSERALATLKSSIQFADKIAHIDTDHVRPLYTVLEQQQLQLRNDQVTEGDCRRQVLRNARVTDEDYYVSPPGNIPLEQ</sequence>
<dbReference type="GO" id="GO:0070681">
    <property type="term" value="P:glutaminyl-tRNAGln biosynthesis via transamidation"/>
    <property type="evidence" value="ECO:0007669"/>
    <property type="project" value="UniProtKB-UniRule"/>
</dbReference>
<dbReference type="AlphaFoldDB" id="A0A6P4J8Y4"/>
<dbReference type="EC" id="6.3.5.-" evidence="3"/>
<protein>
    <recommendedName>
        <fullName evidence="3">Glutamyl-tRNA(Gln) amidotransferase subunit C, mitochondrial</fullName>
        <shortName evidence="3">Glu-AdT subunit C</shortName>
        <ecNumber evidence="3">6.3.5.-</ecNumber>
    </recommendedName>
</protein>
<comment type="function">
    <text evidence="3">Allows the formation of correctly charged Gln-tRNA(Gln) through the transamidation of misacylated Glu-tRNA(Gln) in the mitochondria. The reaction takes place in the presence of glutamine and ATP through an activated gamma-phospho-Glu-tRNA(Gln).</text>
</comment>
<organism evidence="4 5">
    <name type="scientific">Drosophila kikkawai</name>
    <name type="common">Fruit fly</name>
    <dbReference type="NCBI Taxonomy" id="30033"/>
    <lineage>
        <taxon>Eukaryota</taxon>
        <taxon>Metazoa</taxon>
        <taxon>Ecdysozoa</taxon>
        <taxon>Arthropoda</taxon>
        <taxon>Hexapoda</taxon>
        <taxon>Insecta</taxon>
        <taxon>Pterygota</taxon>
        <taxon>Neoptera</taxon>
        <taxon>Endopterygota</taxon>
        <taxon>Diptera</taxon>
        <taxon>Brachycera</taxon>
        <taxon>Muscomorpha</taxon>
        <taxon>Ephydroidea</taxon>
        <taxon>Drosophilidae</taxon>
        <taxon>Drosophila</taxon>
        <taxon>Sophophora</taxon>
    </lineage>
</organism>
<accession>A0A6P4J8Y4</accession>
<dbReference type="GO" id="GO:0050567">
    <property type="term" value="F:glutaminyl-tRNA synthase (glutamine-hydrolyzing) activity"/>
    <property type="evidence" value="ECO:0007669"/>
    <property type="project" value="UniProtKB-UniRule"/>
</dbReference>
<evidence type="ECO:0000256" key="2">
    <source>
        <dbReference type="ARBA" id="ARBA00023128"/>
    </source>
</evidence>
<dbReference type="GO" id="GO:0030956">
    <property type="term" value="C:glutamyl-tRNA(Gln) amidotransferase complex"/>
    <property type="evidence" value="ECO:0007669"/>
    <property type="project" value="UniProtKB-UniRule"/>
</dbReference>
<reference evidence="4" key="1">
    <citation type="submission" date="2025-05" db="UniProtKB">
        <authorList>
            <consortium name="RefSeq"/>
        </authorList>
    </citation>
    <scope>NUCLEOTIDE SEQUENCE [LARGE SCALE GENOMIC DNA]</scope>
    <source>
        <strain evidence="4">14028-0561.14</strain>
    </source>
</reference>
<gene>
    <name evidence="5" type="primary">GatC</name>
</gene>
<dbReference type="InterPro" id="IPR036113">
    <property type="entry name" value="Asp/Glu-ADT_sf_sub_c"/>
</dbReference>
<dbReference type="GO" id="GO:0005739">
    <property type="term" value="C:mitochondrion"/>
    <property type="evidence" value="ECO:0007669"/>
    <property type="project" value="UniProtKB-SubCell"/>
</dbReference>
<comment type="similarity">
    <text evidence="3">Belongs to the GatC family.</text>
</comment>
<dbReference type="Pfam" id="PF02686">
    <property type="entry name" value="GatC"/>
    <property type="match status" value="1"/>
</dbReference>
<dbReference type="NCBIfam" id="TIGR00135">
    <property type="entry name" value="gatC"/>
    <property type="match status" value="1"/>
</dbReference>
<dbReference type="PANTHER" id="PTHR15004">
    <property type="entry name" value="GLUTAMYL-TRNA(GLN) AMIDOTRANSFERASE SUBUNIT C, MITOCHONDRIAL"/>
    <property type="match status" value="1"/>
</dbReference>
<comment type="subcellular location">
    <subcellularLocation>
        <location evidence="3">Mitochondrion</location>
    </subcellularLocation>
</comment>
<dbReference type="HAMAP" id="MF_00122">
    <property type="entry name" value="GatC"/>
    <property type="match status" value="1"/>
</dbReference>
<dbReference type="RefSeq" id="XP_017037345.1">
    <property type="nucleotide sequence ID" value="XM_017181856.2"/>
</dbReference>